<protein>
    <submittedName>
        <fullName evidence="5">RND family efflux transporter MFP subunit</fullName>
    </submittedName>
</protein>
<dbReference type="Gene3D" id="2.40.50.100">
    <property type="match status" value="1"/>
</dbReference>
<dbReference type="NCBIfam" id="TIGR01730">
    <property type="entry name" value="RND_mfp"/>
    <property type="match status" value="1"/>
</dbReference>
<dbReference type="Proteomes" id="UP000027100">
    <property type="component" value="Unassembled WGS sequence"/>
</dbReference>
<evidence type="ECO:0000256" key="1">
    <source>
        <dbReference type="ARBA" id="ARBA00009477"/>
    </source>
</evidence>
<dbReference type="PANTHER" id="PTHR30469">
    <property type="entry name" value="MULTIDRUG RESISTANCE PROTEIN MDTA"/>
    <property type="match status" value="1"/>
</dbReference>
<accession>A0A062VK95</accession>
<evidence type="ECO:0000259" key="4">
    <source>
        <dbReference type="Pfam" id="PF25917"/>
    </source>
</evidence>
<dbReference type="Gene3D" id="2.40.420.20">
    <property type="match status" value="1"/>
</dbReference>
<keyword evidence="2" id="KW-0175">Coiled coil</keyword>
<dbReference type="InterPro" id="IPR058625">
    <property type="entry name" value="MdtA-like_BSH"/>
</dbReference>
<reference evidence="5 6" key="1">
    <citation type="journal article" date="2014" name="Antonie Van Leeuwenhoek">
        <title>Hyphomonas beringensis sp. nov. and Hyphomonas chukchiensis sp. nov., isolated from surface seawater of the Bering Sea and Chukchi Sea.</title>
        <authorList>
            <person name="Li C."/>
            <person name="Lai Q."/>
            <person name="Li G."/>
            <person name="Dong C."/>
            <person name="Wang J."/>
            <person name="Liao Y."/>
            <person name="Shao Z."/>
        </authorList>
    </citation>
    <scope>NUCLEOTIDE SEQUENCE [LARGE SCALE GENOMIC DNA]</scope>
    <source>
        <strain evidence="5 6">PS728</strain>
    </source>
</reference>
<dbReference type="Gene3D" id="1.10.287.470">
    <property type="entry name" value="Helix hairpin bin"/>
    <property type="match status" value="1"/>
</dbReference>
<dbReference type="STRING" id="1280954.HPO_03959"/>
<dbReference type="InterPro" id="IPR006143">
    <property type="entry name" value="RND_pump_MFP"/>
</dbReference>
<dbReference type="GO" id="GO:0015562">
    <property type="term" value="F:efflux transmembrane transporter activity"/>
    <property type="evidence" value="ECO:0007669"/>
    <property type="project" value="TreeGrafter"/>
</dbReference>
<feature type="domain" description="Multidrug resistance protein MdtA-like barrel-sandwich hybrid" evidence="4">
    <location>
        <begin position="50"/>
        <end position="185"/>
    </location>
</feature>
<proteinExistence type="inferred from homology"/>
<dbReference type="eggNOG" id="COG0845">
    <property type="taxonomic scope" value="Bacteria"/>
</dbReference>
<dbReference type="RefSeq" id="WP_084324134.1">
    <property type="nucleotide sequence ID" value="NZ_ARYM01000003.1"/>
</dbReference>
<feature type="signal peptide" evidence="3">
    <location>
        <begin position="1"/>
        <end position="25"/>
    </location>
</feature>
<dbReference type="PATRIC" id="fig|1280954.3.peg.804"/>
<feature type="coiled-coil region" evidence="2">
    <location>
        <begin position="90"/>
        <end position="155"/>
    </location>
</feature>
<keyword evidence="6" id="KW-1185">Reference proteome</keyword>
<evidence type="ECO:0000256" key="2">
    <source>
        <dbReference type="SAM" id="Coils"/>
    </source>
</evidence>
<evidence type="ECO:0000313" key="6">
    <source>
        <dbReference type="Proteomes" id="UP000027100"/>
    </source>
</evidence>
<dbReference type="GO" id="GO:1990281">
    <property type="term" value="C:efflux pump complex"/>
    <property type="evidence" value="ECO:0007669"/>
    <property type="project" value="TreeGrafter"/>
</dbReference>
<dbReference type="SUPFAM" id="SSF111369">
    <property type="entry name" value="HlyD-like secretion proteins"/>
    <property type="match status" value="1"/>
</dbReference>
<dbReference type="Gene3D" id="2.40.30.170">
    <property type="match status" value="1"/>
</dbReference>
<comment type="caution">
    <text evidence="5">The sequence shown here is derived from an EMBL/GenBank/DDBJ whole genome shotgun (WGS) entry which is preliminary data.</text>
</comment>
<feature type="chain" id="PRO_5001615753" evidence="3">
    <location>
        <begin position="26"/>
        <end position="330"/>
    </location>
</feature>
<evidence type="ECO:0000256" key="3">
    <source>
        <dbReference type="SAM" id="SignalP"/>
    </source>
</evidence>
<keyword evidence="3" id="KW-0732">Signal</keyword>
<dbReference type="EMBL" id="ARYM01000003">
    <property type="protein sequence ID" value="KDA00026.1"/>
    <property type="molecule type" value="Genomic_DNA"/>
</dbReference>
<dbReference type="Pfam" id="PF25917">
    <property type="entry name" value="BSH_RND"/>
    <property type="match status" value="1"/>
</dbReference>
<dbReference type="OrthoDB" id="7914255at2"/>
<comment type="similarity">
    <text evidence="1">Belongs to the membrane fusion protein (MFP) (TC 8.A.1) family.</text>
</comment>
<name>A0A062VK95_9PROT</name>
<gene>
    <name evidence="5" type="ORF">HPO_03959</name>
</gene>
<sequence>MAVTEMRTLFVSAIAALAISGQASAQTLTVEESIVVDYRPVIARIEAGDTATARSRLQGVVTRLNVVEGQIVKAGEVVAIVTDDTLAPQLASLSSRIEGLKSQIRQSEEDLTRNEGLLARGFYPKARLDEERTALDVLRRSLASTEAERRALSAREAEGRILAPADAHVTDVNVVQGSVVSPGEVLASFATVNGIVRLALPERHAATISEGETISLRLPSRSDDIRTATIVRVYPELRQGSVIADATVQGGLTALFGERVDVLAPVGERRAIRIPKEYVSTRFGVDFVRVAVGERFVDAPVALAAPLVDDTGQYEILSGLRPGDKIQKPE</sequence>
<organism evidence="5 6">
    <name type="scientific">Hyphomonas polymorpha PS728</name>
    <dbReference type="NCBI Taxonomy" id="1280954"/>
    <lineage>
        <taxon>Bacteria</taxon>
        <taxon>Pseudomonadati</taxon>
        <taxon>Pseudomonadota</taxon>
        <taxon>Alphaproteobacteria</taxon>
        <taxon>Hyphomonadales</taxon>
        <taxon>Hyphomonadaceae</taxon>
        <taxon>Hyphomonas</taxon>
    </lineage>
</organism>
<dbReference type="AlphaFoldDB" id="A0A062VK95"/>
<evidence type="ECO:0000313" key="5">
    <source>
        <dbReference type="EMBL" id="KDA00026.1"/>
    </source>
</evidence>
<dbReference type="PANTHER" id="PTHR30469:SF15">
    <property type="entry name" value="HLYD FAMILY OF SECRETION PROTEINS"/>
    <property type="match status" value="1"/>
</dbReference>